<evidence type="ECO:0000259" key="9">
    <source>
        <dbReference type="PROSITE" id="PS51123"/>
    </source>
</evidence>
<dbReference type="NCBIfam" id="NF006541">
    <property type="entry name" value="PRK09038.1"/>
    <property type="match status" value="1"/>
</dbReference>
<reference evidence="10 11" key="1">
    <citation type="submission" date="2018-10" db="EMBL/GenBank/DDBJ databases">
        <title>Genomic Encyclopedia of Type Strains, Phase IV (KMG-IV): sequencing the most valuable type-strain genomes for metagenomic binning, comparative biology and taxonomic classification.</title>
        <authorList>
            <person name="Goeker M."/>
        </authorList>
    </citation>
    <scope>NUCLEOTIDE SEQUENCE [LARGE SCALE GENOMIC DNA]</scope>
    <source>
        <strain evidence="10 11">DSM 3303</strain>
    </source>
</reference>
<evidence type="ECO:0000313" key="10">
    <source>
        <dbReference type="EMBL" id="RKQ55505.1"/>
    </source>
</evidence>
<keyword evidence="3" id="KW-1003">Cell membrane</keyword>
<evidence type="ECO:0000256" key="1">
    <source>
        <dbReference type="ARBA" id="ARBA00004162"/>
    </source>
</evidence>
<evidence type="ECO:0000256" key="3">
    <source>
        <dbReference type="ARBA" id="ARBA00022475"/>
    </source>
</evidence>
<dbReference type="EMBL" id="RBID01000017">
    <property type="protein sequence ID" value="RKQ55505.1"/>
    <property type="molecule type" value="Genomic_DNA"/>
</dbReference>
<dbReference type="AlphaFoldDB" id="A0A495B785"/>
<protein>
    <submittedName>
        <fullName evidence="10">Chemotaxis protein MotB</fullName>
    </submittedName>
</protein>
<keyword evidence="5 8" id="KW-1133">Transmembrane helix</keyword>
<dbReference type="InterPro" id="IPR025713">
    <property type="entry name" value="MotB-like_N_dom"/>
</dbReference>
<evidence type="ECO:0000256" key="6">
    <source>
        <dbReference type="ARBA" id="ARBA00023136"/>
    </source>
</evidence>
<sequence>MARRRKQEEVHENHERWLVSYADFITLLFAFFVVMYAISQVNEGKYRVLSTSMIDAFRSGNLAIQATPPSGNANTMIEIPNTKPIATAVEGQQRLQERARLKQLADDIGKSLAPLMQGGQVSMRQDDEGIHIEIKDTALFPVGQALPSGNSPQILSAVAQQLAQVPNEVRVEGFTDNIPIRNAFFPSNWELSAARAGSIVRLFMENGIAPERLVAVGRAETMPVANNASADGRARNRRVAITIIAKTSGKSEDIGAATAAPANNLLPTSATAP</sequence>
<evidence type="ECO:0000256" key="5">
    <source>
        <dbReference type="ARBA" id="ARBA00022989"/>
    </source>
</evidence>
<dbReference type="InterPro" id="IPR036737">
    <property type="entry name" value="OmpA-like_sf"/>
</dbReference>
<evidence type="ECO:0000256" key="4">
    <source>
        <dbReference type="ARBA" id="ARBA00022692"/>
    </source>
</evidence>
<dbReference type="GO" id="GO:0005886">
    <property type="term" value="C:plasma membrane"/>
    <property type="evidence" value="ECO:0007669"/>
    <property type="project" value="UniProtKB-SubCell"/>
</dbReference>
<keyword evidence="4 8" id="KW-0812">Transmembrane</keyword>
<dbReference type="PANTHER" id="PTHR30329:SF20">
    <property type="entry name" value="EXPORTED PROTEIN"/>
    <property type="match status" value="1"/>
</dbReference>
<dbReference type="Gene3D" id="3.30.1330.60">
    <property type="entry name" value="OmpA-like domain"/>
    <property type="match status" value="1"/>
</dbReference>
<dbReference type="PANTHER" id="PTHR30329">
    <property type="entry name" value="STATOR ELEMENT OF FLAGELLAR MOTOR COMPLEX"/>
    <property type="match status" value="1"/>
</dbReference>
<dbReference type="PROSITE" id="PS51123">
    <property type="entry name" value="OMPA_2"/>
    <property type="match status" value="1"/>
</dbReference>
<accession>A0A495B785</accession>
<dbReference type="Pfam" id="PF13677">
    <property type="entry name" value="MotB_plug"/>
    <property type="match status" value="1"/>
</dbReference>
<dbReference type="InterPro" id="IPR006665">
    <property type="entry name" value="OmpA-like"/>
</dbReference>
<evidence type="ECO:0000313" key="11">
    <source>
        <dbReference type="Proteomes" id="UP000279384"/>
    </source>
</evidence>
<dbReference type="InterPro" id="IPR050330">
    <property type="entry name" value="Bact_OuterMem_StrucFunc"/>
</dbReference>
<dbReference type="SUPFAM" id="SSF103088">
    <property type="entry name" value="OmpA-like"/>
    <property type="match status" value="1"/>
</dbReference>
<dbReference type="CDD" id="cd07185">
    <property type="entry name" value="OmpA_C-like"/>
    <property type="match status" value="1"/>
</dbReference>
<comment type="similarity">
    <text evidence="2">Belongs to the MotB family.</text>
</comment>
<comment type="subcellular location">
    <subcellularLocation>
        <location evidence="1">Cell membrane</location>
        <topology evidence="1">Single-pass membrane protein</topology>
    </subcellularLocation>
</comment>
<evidence type="ECO:0000256" key="2">
    <source>
        <dbReference type="ARBA" id="ARBA00008914"/>
    </source>
</evidence>
<dbReference type="Pfam" id="PF00691">
    <property type="entry name" value="OmpA"/>
    <property type="match status" value="1"/>
</dbReference>
<comment type="caution">
    <text evidence="10">The sequence shown here is derived from an EMBL/GenBank/DDBJ whole genome shotgun (WGS) entry which is preliminary data.</text>
</comment>
<keyword evidence="6 7" id="KW-0472">Membrane</keyword>
<gene>
    <name evidence="10" type="ORF">C8E02_2887</name>
</gene>
<dbReference type="Proteomes" id="UP000279384">
    <property type="component" value="Unassembled WGS sequence"/>
</dbReference>
<organism evidence="10 11">
    <name type="scientific">Vogesella indigofera</name>
    <name type="common">Pseudomonas indigofera</name>
    <dbReference type="NCBI Taxonomy" id="45465"/>
    <lineage>
        <taxon>Bacteria</taxon>
        <taxon>Pseudomonadati</taxon>
        <taxon>Pseudomonadota</taxon>
        <taxon>Betaproteobacteria</taxon>
        <taxon>Neisseriales</taxon>
        <taxon>Chromobacteriaceae</taxon>
        <taxon>Vogesella</taxon>
    </lineage>
</organism>
<evidence type="ECO:0000256" key="8">
    <source>
        <dbReference type="SAM" id="Phobius"/>
    </source>
</evidence>
<evidence type="ECO:0000256" key="7">
    <source>
        <dbReference type="PROSITE-ProRule" id="PRU00473"/>
    </source>
</evidence>
<dbReference type="RefSeq" id="WP_120811718.1">
    <property type="nucleotide sequence ID" value="NZ_RBID01000017.1"/>
</dbReference>
<name>A0A495B785_VOGIN</name>
<feature type="domain" description="OmpA-like" evidence="9">
    <location>
        <begin position="128"/>
        <end position="247"/>
    </location>
</feature>
<feature type="transmembrane region" description="Helical" evidence="8">
    <location>
        <begin position="21"/>
        <end position="38"/>
    </location>
</feature>
<proteinExistence type="inferred from homology"/>